<evidence type="ECO:0000256" key="1">
    <source>
        <dbReference type="SAM" id="Phobius"/>
    </source>
</evidence>
<evidence type="ECO:0000313" key="2">
    <source>
        <dbReference type="EMBL" id="EKK04327.1"/>
    </source>
</evidence>
<keyword evidence="1" id="KW-1133">Transmembrane helix</keyword>
<dbReference type="AlphaFoldDB" id="K5DC85"/>
<gene>
    <name evidence="2" type="ORF">RBSH_00359</name>
</gene>
<dbReference type="EMBL" id="AMCW01000010">
    <property type="protein sequence ID" value="EKK04327.1"/>
    <property type="molecule type" value="Genomic_DNA"/>
</dbReference>
<keyword evidence="1" id="KW-0472">Membrane</keyword>
<comment type="caution">
    <text evidence="2">The sequence shown here is derived from an EMBL/GenBank/DDBJ whole genome shotgun (WGS) entry which is preliminary data.</text>
</comment>
<keyword evidence="1" id="KW-0812">Transmembrane</keyword>
<reference evidence="2 3" key="1">
    <citation type="journal article" date="2013" name="Mar. Genomics">
        <title>Expression of sulfatases in Rhodopirellula baltica and the diversity of sulfatases in the genus Rhodopirellula.</title>
        <authorList>
            <person name="Wegner C.E."/>
            <person name="Richter-Heitmann T."/>
            <person name="Klindworth A."/>
            <person name="Klockow C."/>
            <person name="Richter M."/>
            <person name="Achstetter T."/>
            <person name="Glockner F.O."/>
            <person name="Harder J."/>
        </authorList>
    </citation>
    <scope>NUCLEOTIDE SEQUENCE [LARGE SCALE GENOMIC DNA]</scope>
    <source>
        <strain evidence="2 3">SH28</strain>
    </source>
</reference>
<dbReference type="Proteomes" id="UP000007993">
    <property type="component" value="Unassembled WGS sequence"/>
</dbReference>
<feature type="transmembrane region" description="Helical" evidence="1">
    <location>
        <begin position="12"/>
        <end position="41"/>
    </location>
</feature>
<protein>
    <submittedName>
        <fullName evidence="2">Uncharacterized protein</fullName>
    </submittedName>
</protein>
<organism evidence="2 3">
    <name type="scientific">Rhodopirellula baltica SH28</name>
    <dbReference type="NCBI Taxonomy" id="993517"/>
    <lineage>
        <taxon>Bacteria</taxon>
        <taxon>Pseudomonadati</taxon>
        <taxon>Planctomycetota</taxon>
        <taxon>Planctomycetia</taxon>
        <taxon>Pirellulales</taxon>
        <taxon>Pirellulaceae</taxon>
        <taxon>Rhodopirellula</taxon>
    </lineage>
</organism>
<proteinExistence type="predicted"/>
<accession>K5DC85</accession>
<sequence>MQSMKPKSTRPTMYDIAGMIVTTMFAVVIGFLLGAAIAVGLGV</sequence>
<dbReference type="PATRIC" id="fig|993517.3.peg.395"/>
<evidence type="ECO:0000313" key="3">
    <source>
        <dbReference type="Proteomes" id="UP000007993"/>
    </source>
</evidence>
<name>K5DC85_RHOBT</name>